<dbReference type="GO" id="GO:0006729">
    <property type="term" value="P:tetrahydrobiopterin biosynthetic process"/>
    <property type="evidence" value="ECO:0007669"/>
    <property type="project" value="InterPro"/>
</dbReference>
<dbReference type="PANTHER" id="PTHR12599">
    <property type="entry name" value="PTERIN-4-ALPHA-CARBINOLAMINE DEHYDRATASE"/>
    <property type="match status" value="1"/>
</dbReference>
<comment type="similarity">
    <text evidence="2 4">Belongs to the pterin-4-alpha-carbinolamine dehydratase family.</text>
</comment>
<dbReference type="OrthoDB" id="9800108at2"/>
<dbReference type="STRING" id="479434.Sthe_2458"/>
<dbReference type="PANTHER" id="PTHR12599:SF0">
    <property type="entry name" value="PTERIN-4-ALPHA-CARBINOLAMINE DEHYDRATASE"/>
    <property type="match status" value="1"/>
</dbReference>
<dbReference type="Gene3D" id="3.30.1360.20">
    <property type="entry name" value="Transcriptional coactivator/pterin dehydratase"/>
    <property type="match status" value="1"/>
</dbReference>
<accession>D1C802</accession>
<dbReference type="KEGG" id="sti:Sthe_2458"/>
<organism evidence="5 6">
    <name type="scientific">Sphaerobacter thermophilus (strain ATCC 49802 / DSM 20745 / KCCM 41009 / NCIMB 13125 / S 6022)</name>
    <dbReference type="NCBI Taxonomy" id="479434"/>
    <lineage>
        <taxon>Bacteria</taxon>
        <taxon>Pseudomonadati</taxon>
        <taxon>Thermomicrobiota</taxon>
        <taxon>Thermomicrobia</taxon>
        <taxon>Sphaerobacterales</taxon>
        <taxon>Sphaerobacterineae</taxon>
        <taxon>Sphaerobacteraceae</taxon>
        <taxon>Sphaerobacter</taxon>
    </lineage>
</organism>
<dbReference type="InParanoid" id="D1C802"/>
<gene>
    <name evidence="5" type="ordered locus">Sthe_2458</name>
</gene>
<dbReference type="eggNOG" id="COG2154">
    <property type="taxonomic scope" value="Bacteria"/>
</dbReference>
<reference evidence="5 6" key="2">
    <citation type="journal article" date="2010" name="Stand. Genomic Sci.">
        <title>Complete genome sequence of Desulfohalobium retbaense type strain (HR(100)).</title>
        <authorList>
            <person name="Spring S."/>
            <person name="Nolan M."/>
            <person name="Lapidus A."/>
            <person name="Glavina Del Rio T."/>
            <person name="Copeland A."/>
            <person name="Tice H."/>
            <person name="Cheng J.F."/>
            <person name="Lucas S."/>
            <person name="Land M."/>
            <person name="Chen F."/>
            <person name="Bruce D."/>
            <person name="Goodwin L."/>
            <person name="Pitluck S."/>
            <person name="Ivanova N."/>
            <person name="Mavromatis K."/>
            <person name="Mikhailova N."/>
            <person name="Pati A."/>
            <person name="Chen A."/>
            <person name="Palaniappan K."/>
            <person name="Hauser L."/>
            <person name="Chang Y.J."/>
            <person name="Jeffries C.D."/>
            <person name="Munk C."/>
            <person name="Kiss H."/>
            <person name="Chain P."/>
            <person name="Han C."/>
            <person name="Brettin T."/>
            <person name="Detter J.C."/>
            <person name="Schuler E."/>
            <person name="Goker M."/>
            <person name="Rohde M."/>
            <person name="Bristow J."/>
            <person name="Eisen J.A."/>
            <person name="Markowitz V."/>
            <person name="Hugenholtz P."/>
            <person name="Kyrpides N.C."/>
            <person name="Klenk H.P."/>
        </authorList>
    </citation>
    <scope>NUCLEOTIDE SEQUENCE [LARGE SCALE GENOMIC DNA]</scope>
    <source>
        <strain evidence="6">ATCC 49802 / DSM 20745 / S 6022</strain>
    </source>
</reference>
<dbReference type="AlphaFoldDB" id="D1C802"/>
<dbReference type="HOGENOM" id="CLU_081974_4_3_0"/>
<dbReference type="Pfam" id="PF01329">
    <property type="entry name" value="Pterin_4a"/>
    <property type="match status" value="1"/>
</dbReference>
<dbReference type="EMBL" id="CP001823">
    <property type="protein sequence ID" value="ACZ39873.1"/>
    <property type="molecule type" value="Genomic_DNA"/>
</dbReference>
<dbReference type="RefSeq" id="WP_012872913.1">
    <property type="nucleotide sequence ID" value="NC_013523.1"/>
</dbReference>
<evidence type="ECO:0000256" key="4">
    <source>
        <dbReference type="HAMAP-Rule" id="MF_00434"/>
    </source>
</evidence>
<dbReference type="EC" id="4.2.1.96" evidence="4"/>
<dbReference type="NCBIfam" id="NF002017">
    <property type="entry name" value="PRK00823.1-2"/>
    <property type="match status" value="1"/>
</dbReference>
<dbReference type="Proteomes" id="UP000002027">
    <property type="component" value="Chromosome 1"/>
</dbReference>
<dbReference type="InterPro" id="IPR001533">
    <property type="entry name" value="Pterin_deHydtase"/>
</dbReference>
<dbReference type="HAMAP" id="MF_00434">
    <property type="entry name" value="Pterin_4_alpha"/>
    <property type="match status" value="1"/>
</dbReference>
<evidence type="ECO:0000313" key="5">
    <source>
        <dbReference type="EMBL" id="ACZ39873.1"/>
    </source>
</evidence>
<sequence>MARLSAEESRGALGDLPGWTLAADGAALEKVFQFRTFRQAMAFVNRVAELATEARHHPDIHISYNRVTLTLTTHDEGGLTEKDIALARRIEEVGEGESGG</sequence>
<evidence type="ECO:0000256" key="2">
    <source>
        <dbReference type="ARBA" id="ARBA00006472"/>
    </source>
</evidence>
<evidence type="ECO:0000313" key="6">
    <source>
        <dbReference type="Proteomes" id="UP000002027"/>
    </source>
</evidence>
<evidence type="ECO:0000256" key="1">
    <source>
        <dbReference type="ARBA" id="ARBA00001554"/>
    </source>
</evidence>
<dbReference type="CDD" id="cd00488">
    <property type="entry name" value="PCD_DCoH"/>
    <property type="match status" value="1"/>
</dbReference>
<dbReference type="InterPro" id="IPR036428">
    <property type="entry name" value="PCD_sf"/>
</dbReference>
<dbReference type="SUPFAM" id="SSF55248">
    <property type="entry name" value="PCD-like"/>
    <property type="match status" value="1"/>
</dbReference>
<protein>
    <recommendedName>
        <fullName evidence="4">Putative pterin-4-alpha-carbinolamine dehydratase</fullName>
        <shortName evidence="4">PHS</shortName>
        <ecNumber evidence="4">4.2.1.96</ecNumber>
    </recommendedName>
    <alternativeName>
        <fullName evidence="4">4-alpha-hydroxy-tetrahydropterin dehydratase</fullName>
    </alternativeName>
    <alternativeName>
        <fullName evidence="4">Pterin carbinolamine dehydratase</fullName>
        <shortName evidence="4">PCD</shortName>
    </alternativeName>
</protein>
<keyword evidence="6" id="KW-1185">Reference proteome</keyword>
<dbReference type="GO" id="GO:0008124">
    <property type="term" value="F:4-alpha-hydroxytetrahydrobiopterin dehydratase activity"/>
    <property type="evidence" value="ECO:0007669"/>
    <property type="project" value="UniProtKB-UniRule"/>
</dbReference>
<name>D1C802_SPHTD</name>
<proteinExistence type="inferred from homology"/>
<comment type="catalytic activity">
    <reaction evidence="1 4">
        <text>(4aS,6R)-4a-hydroxy-L-erythro-5,6,7,8-tetrahydrobiopterin = (6R)-L-erythro-6,7-dihydrobiopterin + H2O</text>
        <dbReference type="Rhea" id="RHEA:11920"/>
        <dbReference type="ChEBI" id="CHEBI:15377"/>
        <dbReference type="ChEBI" id="CHEBI:15642"/>
        <dbReference type="ChEBI" id="CHEBI:43120"/>
        <dbReference type="EC" id="4.2.1.96"/>
    </reaction>
</comment>
<evidence type="ECO:0000256" key="3">
    <source>
        <dbReference type="ARBA" id="ARBA00023239"/>
    </source>
</evidence>
<keyword evidence="3 4" id="KW-0456">Lyase</keyword>
<reference evidence="6" key="1">
    <citation type="submission" date="2009-11" db="EMBL/GenBank/DDBJ databases">
        <title>The complete chromosome 1 of Sphaerobacter thermophilus DSM 20745.</title>
        <authorList>
            <person name="Lucas S."/>
            <person name="Copeland A."/>
            <person name="Lapidus A."/>
            <person name="Glavina del Rio T."/>
            <person name="Dalin E."/>
            <person name="Tice H."/>
            <person name="Bruce D."/>
            <person name="Goodwin L."/>
            <person name="Pitluck S."/>
            <person name="Kyrpides N."/>
            <person name="Mavromatis K."/>
            <person name="Ivanova N."/>
            <person name="Mikhailova N."/>
            <person name="LaButti K.M."/>
            <person name="Clum A."/>
            <person name="Sun H.I."/>
            <person name="Brettin T."/>
            <person name="Detter J.C."/>
            <person name="Han C."/>
            <person name="Larimer F."/>
            <person name="Land M."/>
            <person name="Hauser L."/>
            <person name="Markowitz V."/>
            <person name="Cheng J.F."/>
            <person name="Hugenholtz P."/>
            <person name="Woyke T."/>
            <person name="Wu D."/>
            <person name="Steenblock K."/>
            <person name="Schneider S."/>
            <person name="Pukall R."/>
            <person name="Goeker M."/>
            <person name="Klenk H.P."/>
            <person name="Eisen J.A."/>
        </authorList>
    </citation>
    <scope>NUCLEOTIDE SEQUENCE [LARGE SCALE GENOMIC DNA]</scope>
    <source>
        <strain evidence="6">ATCC 49802 / DSM 20745 / S 6022</strain>
    </source>
</reference>